<feature type="region of interest" description="Disordered" evidence="1">
    <location>
        <begin position="1"/>
        <end position="23"/>
    </location>
</feature>
<dbReference type="RefSeq" id="WP_031137577.1">
    <property type="nucleotide sequence ID" value="NZ_JYJH01000004.1"/>
</dbReference>
<dbReference type="Proteomes" id="UP000034786">
    <property type="component" value="Unassembled WGS sequence"/>
</dbReference>
<dbReference type="PROSITE" id="PS50943">
    <property type="entry name" value="HTH_CROC1"/>
    <property type="match status" value="1"/>
</dbReference>
<evidence type="ECO:0000313" key="4">
    <source>
        <dbReference type="Proteomes" id="UP000034786"/>
    </source>
</evidence>
<dbReference type="PATRIC" id="fig|284040.3.peg.4895"/>
<feature type="compositionally biased region" description="Polar residues" evidence="1">
    <location>
        <begin position="11"/>
        <end position="20"/>
    </location>
</feature>
<feature type="domain" description="HTH cro/C1-type" evidence="2">
    <location>
        <begin position="31"/>
        <end position="85"/>
    </location>
</feature>
<dbReference type="Gene3D" id="1.10.260.40">
    <property type="entry name" value="lambda repressor-like DNA-binding domains"/>
    <property type="match status" value="1"/>
</dbReference>
<accession>A0A0M2GX94</accession>
<proteinExistence type="predicted"/>
<organism evidence="3 4">
    <name type="scientific">Streptomyces variegatus</name>
    <dbReference type="NCBI Taxonomy" id="284040"/>
    <lineage>
        <taxon>Bacteria</taxon>
        <taxon>Bacillati</taxon>
        <taxon>Actinomycetota</taxon>
        <taxon>Actinomycetes</taxon>
        <taxon>Kitasatosporales</taxon>
        <taxon>Streptomycetaceae</taxon>
        <taxon>Streptomyces</taxon>
    </lineage>
</organism>
<evidence type="ECO:0000256" key="1">
    <source>
        <dbReference type="SAM" id="MobiDB-lite"/>
    </source>
</evidence>
<dbReference type="AlphaFoldDB" id="A0A0M2GX94"/>
<dbReference type="Pfam" id="PF13560">
    <property type="entry name" value="HTH_31"/>
    <property type="match status" value="1"/>
</dbReference>
<sequence>MRVGSDGPAASMSSRQQSQPDPAARLLGERLRRLRLQRGVTLSEAAVTIRASAAKISRLERAATQPKARDVRDLAAFYRAGREELAEIEYLLSQSSNGAWYTQYSDVTPDFLKRLIGLEQGAERIIMYEALVVPGLLQTREYARAVISAALPMDAENERRVALRLDRQRILRQPDRPVLTALLDEGVLHRPRGGRRVMRRQLEQLLALGQVPGTNIRIVEFVHSGDVSPPYPITHLRLRDGRPAEVVYVESIGSATYLTRPEETERYRLVLNRLMEQAASRKRTEELLREAIEKYR</sequence>
<dbReference type="InterPro" id="IPR010982">
    <property type="entry name" value="Lambda_DNA-bd_dom_sf"/>
</dbReference>
<name>A0A0M2GX94_9ACTN</name>
<dbReference type="Pfam" id="PF19054">
    <property type="entry name" value="DUF5753"/>
    <property type="match status" value="1"/>
</dbReference>
<dbReference type="GO" id="GO:0003677">
    <property type="term" value="F:DNA binding"/>
    <property type="evidence" value="ECO:0007669"/>
    <property type="project" value="InterPro"/>
</dbReference>
<keyword evidence="4" id="KW-1185">Reference proteome</keyword>
<dbReference type="STRING" id="284040.UK15_08005"/>
<evidence type="ECO:0000313" key="3">
    <source>
        <dbReference type="EMBL" id="KJK40273.1"/>
    </source>
</evidence>
<dbReference type="InterPro" id="IPR001387">
    <property type="entry name" value="Cro/C1-type_HTH"/>
</dbReference>
<evidence type="ECO:0000259" key="2">
    <source>
        <dbReference type="PROSITE" id="PS50943"/>
    </source>
</evidence>
<gene>
    <name evidence="3" type="ORF">UK15_08005</name>
</gene>
<dbReference type="SMART" id="SM00530">
    <property type="entry name" value="HTH_XRE"/>
    <property type="match status" value="1"/>
</dbReference>
<comment type="caution">
    <text evidence="3">The sequence shown here is derived from an EMBL/GenBank/DDBJ whole genome shotgun (WGS) entry which is preliminary data.</text>
</comment>
<dbReference type="SUPFAM" id="SSF47413">
    <property type="entry name" value="lambda repressor-like DNA-binding domains"/>
    <property type="match status" value="1"/>
</dbReference>
<dbReference type="InterPro" id="IPR043917">
    <property type="entry name" value="DUF5753"/>
</dbReference>
<reference evidence="4" key="1">
    <citation type="submission" date="2015-02" db="EMBL/GenBank/DDBJ databases">
        <authorList>
            <person name="Ju K.-S."/>
            <person name="Doroghazi J.R."/>
            <person name="Metcalf W."/>
        </authorList>
    </citation>
    <scope>NUCLEOTIDE SEQUENCE [LARGE SCALE GENOMIC DNA]</scope>
    <source>
        <strain evidence="4">NRRL B-16380</strain>
    </source>
</reference>
<protein>
    <recommendedName>
        <fullName evidence="2">HTH cro/C1-type domain-containing protein</fullName>
    </recommendedName>
</protein>
<dbReference type="EMBL" id="JYJH01000004">
    <property type="protein sequence ID" value="KJK40273.1"/>
    <property type="molecule type" value="Genomic_DNA"/>
</dbReference>